<proteinExistence type="predicted"/>
<protein>
    <submittedName>
        <fullName evidence="2">Uncharacterized protein</fullName>
    </submittedName>
</protein>
<keyword evidence="1" id="KW-1133">Transmembrane helix</keyword>
<gene>
    <name evidence="2" type="ORF">TWF718_005746</name>
</gene>
<keyword evidence="1" id="KW-0812">Transmembrane</keyword>
<organism evidence="2 3">
    <name type="scientific">Orbilia javanica</name>
    <dbReference type="NCBI Taxonomy" id="47235"/>
    <lineage>
        <taxon>Eukaryota</taxon>
        <taxon>Fungi</taxon>
        <taxon>Dikarya</taxon>
        <taxon>Ascomycota</taxon>
        <taxon>Pezizomycotina</taxon>
        <taxon>Orbiliomycetes</taxon>
        <taxon>Orbiliales</taxon>
        <taxon>Orbiliaceae</taxon>
        <taxon>Orbilia</taxon>
    </lineage>
</organism>
<reference evidence="2 3" key="1">
    <citation type="submission" date="2019-10" db="EMBL/GenBank/DDBJ databases">
        <authorList>
            <person name="Palmer J.M."/>
        </authorList>
    </citation>
    <scope>NUCLEOTIDE SEQUENCE [LARGE SCALE GENOMIC DNA]</scope>
    <source>
        <strain evidence="2 3">TWF718</strain>
    </source>
</reference>
<evidence type="ECO:0000313" key="2">
    <source>
        <dbReference type="EMBL" id="KAK6347926.1"/>
    </source>
</evidence>
<accession>A0AAN8N205</accession>
<dbReference type="Proteomes" id="UP001313282">
    <property type="component" value="Unassembled WGS sequence"/>
</dbReference>
<evidence type="ECO:0000256" key="1">
    <source>
        <dbReference type="SAM" id="Phobius"/>
    </source>
</evidence>
<keyword evidence="3" id="KW-1185">Reference proteome</keyword>
<dbReference type="EMBL" id="JAVHNR010000003">
    <property type="protein sequence ID" value="KAK6347926.1"/>
    <property type="molecule type" value="Genomic_DNA"/>
</dbReference>
<sequence>MTGIATKQPPGLRFRHFDESEGPKGLDYYSRLTPGVISAKKVEVQADPALIRLANAKSNELRKERLKGSVLTRIPVYTSFENKGPFEIVVPEPAESSKPKWADDSEAHASPKDGELVARKLDSERENVQRMFARGEGFWMPNVLRGSIYALVQLYIYLAYWFASWVGADFRKPGRWRQMAFRYPPVDGGWDLFNIRAEYESLTRSNVIYTKKKVWFNPETGHYETVMFTNLDDESQYQDRYPGETDGIDPVEFEKYHYLSPEDTVVKWLGEKVFTPIMTIFVAFVTFLVCVNGAKIVISVGNMLAAENPEIASVIVVVLFCRLVLKILRRIGK</sequence>
<dbReference type="AlphaFoldDB" id="A0AAN8N205"/>
<keyword evidence="1" id="KW-0472">Membrane</keyword>
<name>A0AAN8N205_9PEZI</name>
<comment type="caution">
    <text evidence="2">The sequence shown here is derived from an EMBL/GenBank/DDBJ whole genome shotgun (WGS) entry which is preliminary data.</text>
</comment>
<feature type="transmembrane region" description="Helical" evidence="1">
    <location>
        <begin position="277"/>
        <end position="298"/>
    </location>
</feature>
<feature type="transmembrane region" description="Helical" evidence="1">
    <location>
        <begin position="148"/>
        <end position="168"/>
    </location>
</feature>
<feature type="transmembrane region" description="Helical" evidence="1">
    <location>
        <begin position="310"/>
        <end position="328"/>
    </location>
</feature>
<evidence type="ECO:0000313" key="3">
    <source>
        <dbReference type="Proteomes" id="UP001313282"/>
    </source>
</evidence>